<dbReference type="Pfam" id="PF01331">
    <property type="entry name" value="mRNA_cap_enzyme"/>
    <property type="match status" value="1"/>
</dbReference>
<dbReference type="GO" id="GO:0005634">
    <property type="term" value="C:nucleus"/>
    <property type="evidence" value="ECO:0007669"/>
    <property type="project" value="UniProtKB-SubCell"/>
</dbReference>
<feature type="binding site" evidence="13">
    <location>
        <begin position="354"/>
        <end position="356"/>
    </location>
    <ligand>
        <name>GTP</name>
        <dbReference type="ChEBI" id="CHEBI:37565"/>
    </ligand>
</feature>
<evidence type="ECO:0000256" key="12">
    <source>
        <dbReference type="PIRSR" id="PIRSR036958-2"/>
    </source>
</evidence>
<keyword evidence="5 10" id="KW-0547">Nucleotide-binding</keyword>
<dbReference type="PROSITE" id="PS00383">
    <property type="entry name" value="TYR_PHOSPHATASE_1"/>
    <property type="match status" value="1"/>
</dbReference>
<feature type="region of interest" description="Disordered" evidence="14">
    <location>
        <begin position="1"/>
        <end position="22"/>
    </location>
</feature>
<protein>
    <recommendedName>
        <fullName evidence="10">mRNA-capping enzyme</fullName>
    </recommendedName>
    <domain>
        <recommendedName>
            <fullName evidence="10">mRNA 5'-triphosphate monophosphatase</fullName>
            <ecNumber evidence="10">3.6.1.74</ecNumber>
        </recommendedName>
        <alternativeName>
            <fullName evidence="10">mRNA 5'-phosphatase</fullName>
        </alternativeName>
    </domain>
    <domain>
        <recommendedName>
            <fullName evidence="10">mRNA guanylyltransferase</fullName>
            <ecNumber evidence="10">2.7.7.50</ecNumber>
        </recommendedName>
        <alternativeName>
            <fullName evidence="10">GTP--RNA guanylyltransferase</fullName>
            <shortName evidence="10">GTase</shortName>
        </alternativeName>
    </domain>
</protein>
<keyword evidence="2 10" id="KW-0507">mRNA processing</keyword>
<dbReference type="GO" id="GO:0005524">
    <property type="term" value="F:ATP binding"/>
    <property type="evidence" value="ECO:0007669"/>
    <property type="project" value="InterPro"/>
</dbReference>
<dbReference type="GO" id="GO:0006370">
    <property type="term" value="P:7-methylguanosine mRNA capping"/>
    <property type="evidence" value="ECO:0007669"/>
    <property type="project" value="UniProtKB-UniRule"/>
</dbReference>
<reference evidence="17" key="1">
    <citation type="submission" date="2022-11" db="UniProtKB">
        <authorList>
            <consortium name="WormBaseParasite"/>
        </authorList>
    </citation>
    <scope>IDENTIFICATION</scope>
</reference>
<dbReference type="AlphaFoldDB" id="A0A914VIJ8"/>
<dbReference type="PANTHER" id="PTHR10367">
    <property type="entry name" value="MRNA-CAPPING ENZYME"/>
    <property type="match status" value="1"/>
</dbReference>
<accession>A0A914VIJ8</accession>
<feature type="binding site" evidence="13">
    <location>
        <begin position="548"/>
        <end position="553"/>
    </location>
    <ligand>
        <name>GTP</name>
        <dbReference type="ChEBI" id="CHEBI:37565"/>
    </ligand>
</feature>
<evidence type="ECO:0000256" key="1">
    <source>
        <dbReference type="ARBA" id="ARBA00004123"/>
    </source>
</evidence>
<dbReference type="PANTHER" id="PTHR10367:SF17">
    <property type="entry name" value="MRNA-CAPPING ENZYME"/>
    <property type="match status" value="1"/>
</dbReference>
<evidence type="ECO:0000256" key="7">
    <source>
        <dbReference type="ARBA" id="ARBA00023134"/>
    </source>
</evidence>
<feature type="binding site" evidence="13">
    <location>
        <position position="311"/>
    </location>
    <ligand>
        <name>GTP</name>
        <dbReference type="ChEBI" id="CHEBI:37565"/>
    </ligand>
</feature>
<evidence type="ECO:0000256" key="9">
    <source>
        <dbReference type="ARBA" id="ARBA00044624"/>
    </source>
</evidence>
<dbReference type="Gene3D" id="3.30.470.30">
    <property type="entry name" value="DNA ligase/mRNA capping enzyme"/>
    <property type="match status" value="1"/>
</dbReference>
<evidence type="ECO:0000256" key="11">
    <source>
        <dbReference type="PIRSR" id="PIRSR036958-1"/>
    </source>
</evidence>
<dbReference type="GO" id="GO:0005525">
    <property type="term" value="F:GTP binding"/>
    <property type="evidence" value="ECO:0007669"/>
    <property type="project" value="UniProtKB-UniRule"/>
</dbReference>
<dbReference type="CDD" id="cd07895">
    <property type="entry name" value="Adenylation_mRNA_capping"/>
    <property type="match status" value="1"/>
</dbReference>
<dbReference type="WBParaSite" id="PSAMB.scaffold2047size32251.g16147.t1">
    <property type="protein sequence ID" value="PSAMB.scaffold2047size32251.g16147.t1"/>
    <property type="gene ID" value="PSAMB.scaffold2047size32251.g16147"/>
</dbReference>
<dbReference type="SUPFAM" id="SSF50249">
    <property type="entry name" value="Nucleic acid-binding proteins"/>
    <property type="match status" value="1"/>
</dbReference>
<organism evidence="16 17">
    <name type="scientific">Plectus sambesii</name>
    <dbReference type="NCBI Taxonomy" id="2011161"/>
    <lineage>
        <taxon>Eukaryota</taxon>
        <taxon>Metazoa</taxon>
        <taxon>Ecdysozoa</taxon>
        <taxon>Nematoda</taxon>
        <taxon>Chromadorea</taxon>
        <taxon>Plectida</taxon>
        <taxon>Plectina</taxon>
        <taxon>Plectoidea</taxon>
        <taxon>Plectidae</taxon>
        <taxon>Plectus</taxon>
    </lineage>
</organism>
<keyword evidence="4 10" id="KW-0548">Nucleotidyltransferase</keyword>
<comment type="similarity">
    <text evidence="10">In the N-terminal section; belongs to the non-receptor class of the protein-tyrosine phosphatase family.</text>
</comment>
<dbReference type="InterPro" id="IPR016130">
    <property type="entry name" value="Tyr_Pase_AS"/>
</dbReference>
<comment type="subcellular location">
    <subcellularLocation>
        <location evidence="1 10">Nucleus</location>
    </subcellularLocation>
</comment>
<dbReference type="PIRSF" id="PIRSF036958">
    <property type="entry name" value="mRNA_capping_HCE"/>
    <property type="match status" value="1"/>
</dbReference>
<feature type="region of interest" description="Disordered" evidence="14">
    <location>
        <begin position="203"/>
        <end position="236"/>
    </location>
</feature>
<evidence type="ECO:0000256" key="8">
    <source>
        <dbReference type="ARBA" id="ARBA00023242"/>
    </source>
</evidence>
<feature type="active site" description="Phosphocysteine intermediate" evidence="11">
    <location>
        <position position="149"/>
    </location>
</feature>
<name>A0A914VIJ8_9BILA</name>
<dbReference type="GO" id="GO:0004721">
    <property type="term" value="F:phosphoprotein phosphatase activity"/>
    <property type="evidence" value="ECO:0007669"/>
    <property type="project" value="UniProtKB-UniRule"/>
</dbReference>
<evidence type="ECO:0000256" key="5">
    <source>
        <dbReference type="ARBA" id="ARBA00022741"/>
    </source>
</evidence>
<feature type="region of interest" description="Disordered" evidence="14">
    <location>
        <begin position="588"/>
        <end position="610"/>
    </location>
</feature>
<evidence type="ECO:0000256" key="3">
    <source>
        <dbReference type="ARBA" id="ARBA00022679"/>
    </source>
</evidence>
<feature type="binding site" evidence="13">
    <location>
        <position position="327"/>
    </location>
    <ligand>
        <name>GTP</name>
        <dbReference type="ChEBI" id="CHEBI:37565"/>
    </ligand>
</feature>
<keyword evidence="16" id="KW-1185">Reference proteome</keyword>
<dbReference type="InterPro" id="IPR013846">
    <property type="entry name" value="mRNA_cap_enzyme_C"/>
</dbReference>
<feature type="active site" description="N6-GMP-lysine intermediate" evidence="12">
    <location>
        <position position="306"/>
    </location>
</feature>
<evidence type="ECO:0000259" key="15">
    <source>
        <dbReference type="PROSITE" id="PS50056"/>
    </source>
</evidence>
<feature type="compositionally biased region" description="Basic and acidic residues" evidence="14">
    <location>
        <begin position="1"/>
        <end position="10"/>
    </location>
</feature>
<dbReference type="Gene3D" id="2.40.50.140">
    <property type="entry name" value="Nucleic acid-binding proteins"/>
    <property type="match status" value="1"/>
</dbReference>
<dbReference type="InterPro" id="IPR000340">
    <property type="entry name" value="Dual-sp_phosphatase_cat-dom"/>
</dbReference>
<dbReference type="Pfam" id="PF00782">
    <property type="entry name" value="DSPc"/>
    <property type="match status" value="1"/>
</dbReference>
<dbReference type="InterPro" id="IPR051029">
    <property type="entry name" value="mRNA_Capping_Enz/RNA_Phosphat"/>
</dbReference>
<keyword evidence="7 10" id="KW-0342">GTP-binding</keyword>
<evidence type="ECO:0000256" key="6">
    <source>
        <dbReference type="ARBA" id="ARBA00023042"/>
    </source>
</evidence>
<dbReference type="GO" id="GO:0004484">
    <property type="term" value="F:mRNA guanylyltransferase activity"/>
    <property type="evidence" value="ECO:0007669"/>
    <property type="project" value="UniProtKB-UniRule"/>
</dbReference>
<evidence type="ECO:0000256" key="10">
    <source>
        <dbReference type="PIRNR" id="PIRNR036958"/>
    </source>
</evidence>
<sequence length="610" mass="70673">MSHENVEKMSNEQLYSDPNGPTLEKARRFGIPDRWMRCPRKGKVIANKFVPFKTPLCTLYDELVPEQYRFTPQMVFNSGLGKIGLWIDLTKTNRYYSRQEVEREGCVYKKMPLEGHEASPSEQQTEAFIRVVRQFFADHPTNQLIAIHCTHGFNRTGFLIAAYLTNVFGWAIEASLREFQLAREPGIYKQDYITELFRRYGDEDDAPEAPERPPWCFENSHEAEETPSTSATPSSKPLPVFMDGLVPGVTYVSEASVRQKVQKKAQEMCGYRRNGFPGSQPVSMEKSPERNNLAFIGQRPYKVSWKADGVRYMFLIEDENKVYAFDRDHNAFLISNLRFPHRKEPRHIRDTLLDGEMIIDKVVDQGREQNIPRYLIYDVIKFEGQDVGGCDFDRRMLCIKREVVEPRQIAMERGEIIRSQETMSVRVKEFWDMSQLEKLFSDKFQKSLPHEIDGLIFQPVEDKYVAGRCDRVLKWKPPHLNSVDFKLQIVREQRPGCLPESKGYLYVQHLDTPFAEMKLAGKELAEMKKYDKRIIECAFNNGRWTFMRERTDKSLPNAFKTATAVCNSIKYPITQDVLIDFVKTHPVPNPANKKRPADMPPPGAAPPVKK</sequence>
<dbReference type="InterPro" id="IPR012340">
    <property type="entry name" value="NA-bd_OB-fold"/>
</dbReference>
<dbReference type="InterPro" id="IPR029021">
    <property type="entry name" value="Prot-tyrosine_phosphatase-like"/>
</dbReference>
<evidence type="ECO:0000256" key="14">
    <source>
        <dbReference type="SAM" id="MobiDB-lite"/>
    </source>
</evidence>
<comment type="catalytic activity">
    <reaction evidence="9">
        <text>a 5'-end diphospho-ribonucleoside in mRNA + GTP + H(+) = a 5'-end (5'-triphosphoguanosine)-ribonucleoside in mRNA + diphosphate</text>
        <dbReference type="Rhea" id="RHEA:67012"/>
        <dbReference type="Rhea" id="RHEA-COMP:17165"/>
        <dbReference type="Rhea" id="RHEA-COMP:17166"/>
        <dbReference type="ChEBI" id="CHEBI:15378"/>
        <dbReference type="ChEBI" id="CHEBI:33019"/>
        <dbReference type="ChEBI" id="CHEBI:37565"/>
        <dbReference type="ChEBI" id="CHEBI:167616"/>
        <dbReference type="ChEBI" id="CHEBI:167617"/>
        <dbReference type="EC" id="2.7.7.50"/>
    </reaction>
    <physiologicalReaction direction="left-to-right" evidence="9">
        <dbReference type="Rhea" id="RHEA:67013"/>
    </physiologicalReaction>
</comment>
<dbReference type="EC" id="3.6.1.74" evidence="10"/>
<keyword evidence="8 10" id="KW-0539">Nucleus</keyword>
<comment type="similarity">
    <text evidence="10">In the C-terminal section; belongs to the eukaryotic GTase family.</text>
</comment>
<evidence type="ECO:0000256" key="13">
    <source>
        <dbReference type="PIRSR" id="PIRSR036958-3"/>
    </source>
</evidence>
<keyword evidence="10" id="KW-0378">Hydrolase</keyword>
<evidence type="ECO:0000313" key="17">
    <source>
        <dbReference type="WBParaSite" id="PSAMB.scaffold2047size32251.g16147.t1"/>
    </source>
</evidence>
<dbReference type="SUPFAM" id="SSF52799">
    <property type="entry name" value="(Phosphotyrosine protein) phosphatases II"/>
    <property type="match status" value="1"/>
</dbReference>
<dbReference type="FunFam" id="3.30.470.30:FF:000040">
    <property type="entry name" value="mRNA-capping enzyme"/>
    <property type="match status" value="1"/>
</dbReference>
<dbReference type="Proteomes" id="UP000887566">
    <property type="component" value="Unplaced"/>
</dbReference>
<feature type="compositionally biased region" description="Pro residues" evidence="14">
    <location>
        <begin position="598"/>
        <end position="610"/>
    </location>
</feature>
<dbReference type="Pfam" id="PF03919">
    <property type="entry name" value="mRNA_cap_C"/>
    <property type="match status" value="1"/>
</dbReference>
<comment type="catalytic activity">
    <reaction evidence="10">
        <text>a 5'-end triphospho-ribonucleoside in mRNA + H2O = a 5'-end diphospho-ribonucleoside in mRNA + phosphate + H(+)</text>
        <dbReference type="Rhea" id="RHEA:67004"/>
        <dbReference type="Rhea" id="RHEA-COMP:17164"/>
        <dbReference type="Rhea" id="RHEA-COMP:17165"/>
        <dbReference type="ChEBI" id="CHEBI:15377"/>
        <dbReference type="ChEBI" id="CHEBI:15378"/>
        <dbReference type="ChEBI" id="CHEBI:43474"/>
        <dbReference type="ChEBI" id="CHEBI:167616"/>
        <dbReference type="ChEBI" id="CHEBI:167618"/>
        <dbReference type="EC" id="3.6.1.74"/>
    </reaction>
</comment>
<evidence type="ECO:0000313" key="16">
    <source>
        <dbReference type="Proteomes" id="UP000887566"/>
    </source>
</evidence>
<dbReference type="EC" id="2.7.7.50" evidence="10"/>
<dbReference type="SUPFAM" id="SSF56091">
    <property type="entry name" value="DNA ligase/mRNA capping enzyme, catalytic domain"/>
    <property type="match status" value="1"/>
</dbReference>
<evidence type="ECO:0000256" key="2">
    <source>
        <dbReference type="ARBA" id="ARBA00022664"/>
    </source>
</evidence>
<dbReference type="Gene3D" id="3.90.190.10">
    <property type="entry name" value="Protein tyrosine phosphatase superfamily"/>
    <property type="match status" value="1"/>
</dbReference>
<keyword evidence="3 10" id="KW-0808">Transferase</keyword>
<feature type="binding site" evidence="13">
    <location>
        <begin position="474"/>
        <end position="476"/>
    </location>
    <ligand>
        <name>GTP</name>
        <dbReference type="ChEBI" id="CHEBI:37565"/>
    </ligand>
</feature>
<dbReference type="PROSITE" id="PS50056">
    <property type="entry name" value="TYR_PHOSPHATASE_2"/>
    <property type="match status" value="1"/>
</dbReference>
<comment type="function">
    <text evidence="10">Bifunctional mRNA-capping enzyme exhibiting RNA 5'-triphosphate monophosphatase activity in the N-terminal part and mRNA guanylyltransferase activity in the C-terminal part. Catalyzes the first two steps of cap formation: by removing the gamma-phosphate from the 5'-triphosphate end of nascent mRNA to yield a diphosphate end, and by transferring the GMP moiety of GTP to the 5'-diphosphate terminus of RNA via a covalent enzyme-GMP reaction intermediate.</text>
</comment>
<proteinExistence type="inferred from homology"/>
<keyword evidence="6 10" id="KW-0506">mRNA capping</keyword>
<dbReference type="InterPro" id="IPR017074">
    <property type="entry name" value="mRNA_cap_enz_bifunc"/>
</dbReference>
<dbReference type="GO" id="GO:0004651">
    <property type="term" value="F:polynucleotide 5'-phosphatase activity"/>
    <property type="evidence" value="ECO:0007669"/>
    <property type="project" value="UniProtKB-UniRule"/>
</dbReference>
<dbReference type="InterPro" id="IPR000387">
    <property type="entry name" value="Tyr_Pase_dom"/>
</dbReference>
<feature type="domain" description="Tyrosine specific protein phosphatases" evidence="15">
    <location>
        <begin position="126"/>
        <end position="194"/>
    </location>
</feature>
<dbReference type="FunFam" id="2.40.50.140:FF:000291">
    <property type="entry name" value="mRNA-capping enzyme"/>
    <property type="match status" value="1"/>
</dbReference>
<dbReference type="InterPro" id="IPR001339">
    <property type="entry name" value="mRNA_cap_enzyme_adenylation"/>
</dbReference>
<dbReference type="GO" id="GO:0140818">
    <property type="term" value="F:mRNA 5'-triphosphate monophosphatase activity"/>
    <property type="evidence" value="ECO:0007669"/>
    <property type="project" value="UniProtKB-EC"/>
</dbReference>
<evidence type="ECO:0000256" key="4">
    <source>
        <dbReference type="ARBA" id="ARBA00022695"/>
    </source>
</evidence>
<feature type="compositionally biased region" description="Low complexity" evidence="14">
    <location>
        <begin position="226"/>
        <end position="235"/>
    </location>
</feature>